<comment type="catalytic activity">
    <reaction evidence="9">
        <text>tRNA(Pro) + L-proline + ATP = L-prolyl-tRNA(Pro) + AMP + diphosphate</text>
        <dbReference type="Rhea" id="RHEA:14305"/>
        <dbReference type="Rhea" id="RHEA-COMP:9700"/>
        <dbReference type="Rhea" id="RHEA-COMP:9702"/>
        <dbReference type="ChEBI" id="CHEBI:30616"/>
        <dbReference type="ChEBI" id="CHEBI:33019"/>
        <dbReference type="ChEBI" id="CHEBI:60039"/>
        <dbReference type="ChEBI" id="CHEBI:78442"/>
        <dbReference type="ChEBI" id="CHEBI:78532"/>
        <dbReference type="ChEBI" id="CHEBI:456215"/>
        <dbReference type="EC" id="6.1.1.15"/>
    </reaction>
</comment>
<feature type="region of interest" description="Disordered" evidence="10">
    <location>
        <begin position="588"/>
        <end position="633"/>
    </location>
</feature>
<evidence type="ECO:0000256" key="5">
    <source>
        <dbReference type="ARBA" id="ARBA00022840"/>
    </source>
</evidence>
<feature type="domain" description="WHEP-TRS" evidence="12">
    <location>
        <begin position="453"/>
        <end position="509"/>
    </location>
</feature>
<feature type="region of interest" description="Disordered" evidence="10">
    <location>
        <begin position="506"/>
        <end position="537"/>
    </location>
</feature>
<dbReference type="STRING" id="7176.B0WA34"/>
<feature type="domain" description="Aminoacyl-transfer RNA synthetases class-II family profile" evidence="11">
    <location>
        <begin position="1326"/>
        <end position="1534"/>
    </location>
</feature>
<keyword evidence="5" id="KW-0067">ATP-binding</keyword>
<feature type="region of interest" description="Disordered" evidence="10">
    <location>
        <begin position="1084"/>
        <end position="1103"/>
    </location>
</feature>
<reference evidence="14" key="2">
    <citation type="submission" date="2020-05" db="UniProtKB">
        <authorList>
            <consortium name="EnsemblMetazoa"/>
        </authorList>
    </citation>
    <scope>IDENTIFICATION</scope>
    <source>
        <strain evidence="14">JHB</strain>
    </source>
</reference>
<dbReference type="InterPro" id="IPR020056">
    <property type="entry name" value="Rbsml_bL25/Gln-tRNA_synth_N"/>
</dbReference>
<keyword evidence="3" id="KW-0436">Ligase</keyword>
<feature type="region of interest" description="Disordered" evidence="10">
    <location>
        <begin position="1240"/>
        <end position="1285"/>
    </location>
</feature>
<dbReference type="Gene3D" id="2.40.240.10">
    <property type="entry name" value="Ribosomal Protein L25, Chain P"/>
    <property type="match status" value="1"/>
</dbReference>
<evidence type="ECO:0000256" key="10">
    <source>
        <dbReference type="SAM" id="MobiDB-lite"/>
    </source>
</evidence>
<feature type="compositionally biased region" description="Low complexity" evidence="10">
    <location>
        <begin position="1085"/>
        <end position="1101"/>
    </location>
</feature>
<dbReference type="EC" id="6.1.1.15" evidence="1"/>
<evidence type="ECO:0000256" key="7">
    <source>
        <dbReference type="ARBA" id="ARBA00023146"/>
    </source>
</evidence>
<dbReference type="GO" id="GO:0006433">
    <property type="term" value="P:prolyl-tRNA aminoacylation"/>
    <property type="evidence" value="ECO:0007669"/>
    <property type="project" value="InterPro"/>
</dbReference>
<dbReference type="PRINTS" id="PR01046">
    <property type="entry name" value="TRNASYNTHPRO"/>
</dbReference>
<dbReference type="OrthoDB" id="1350766at2759"/>
<feature type="domain" description="WHEP-TRS" evidence="12">
    <location>
        <begin position="537"/>
        <end position="593"/>
    </location>
</feature>
<feature type="domain" description="WHEP-TRS" evidence="12">
    <location>
        <begin position="1105"/>
        <end position="1161"/>
    </location>
</feature>
<feature type="domain" description="WHEP-TRS" evidence="12">
    <location>
        <begin position="1034"/>
        <end position="1090"/>
    </location>
</feature>
<keyword evidence="15" id="KW-1185">Reference proteome</keyword>
<dbReference type="InterPro" id="IPR049437">
    <property type="entry name" value="tRNA-synt_1c_C2"/>
</dbReference>
<dbReference type="PROSITE" id="PS51185">
    <property type="entry name" value="WHEP_TRS_2"/>
    <property type="match status" value="12"/>
</dbReference>
<feature type="domain" description="WHEP-TRS" evidence="12">
    <location>
        <begin position="1189"/>
        <end position="1245"/>
    </location>
</feature>
<dbReference type="FunFam" id="1.10.287.10:FF:000006">
    <property type="entry name" value="Bifunctional glutamate/proline--tRNA ligase"/>
    <property type="match status" value="12"/>
</dbReference>
<feature type="domain" description="WHEP-TRS" evidence="12">
    <location>
        <begin position="893"/>
        <end position="949"/>
    </location>
</feature>
<feature type="domain" description="WHEP-TRS" evidence="12">
    <location>
        <begin position="962"/>
        <end position="1018"/>
    </location>
</feature>
<feature type="region of interest" description="Disordered" evidence="10">
    <location>
        <begin position="361"/>
        <end position="385"/>
    </location>
</feature>
<dbReference type="EMBL" id="DS231868">
    <property type="protein sequence ID" value="EDS40767.1"/>
    <property type="molecule type" value="Genomic_DNA"/>
</dbReference>
<feature type="compositionally biased region" description="Low complexity" evidence="10">
    <location>
        <begin position="155"/>
        <end position="168"/>
    </location>
</feature>
<accession>B0WA34</accession>
<dbReference type="InterPro" id="IPR045864">
    <property type="entry name" value="aa-tRNA-synth_II/BPL/LPL"/>
</dbReference>
<dbReference type="InterPro" id="IPR011035">
    <property type="entry name" value="Ribosomal_bL25/Gln-tRNA_synth"/>
</dbReference>
<dbReference type="PROSITE" id="PS00762">
    <property type="entry name" value="WHEP_TRS_1"/>
    <property type="match status" value="12"/>
</dbReference>
<feature type="domain" description="WHEP-TRS" evidence="12">
    <location>
        <begin position="310"/>
        <end position="366"/>
    </location>
</feature>
<keyword evidence="6" id="KW-0648">Protein biosynthesis</keyword>
<dbReference type="VEuPathDB" id="VectorBase:CQUJHB003993"/>
<dbReference type="PROSITE" id="PS50862">
    <property type="entry name" value="AA_TRNA_LIGASE_II"/>
    <property type="match status" value="2"/>
</dbReference>
<keyword evidence="7 13" id="KW-0030">Aminoacyl-tRNA synthetase</keyword>
<dbReference type="Pfam" id="PF00587">
    <property type="entry name" value="tRNA-synt_2b"/>
    <property type="match status" value="2"/>
</dbReference>
<dbReference type="eggNOG" id="KOG1147">
    <property type="taxonomic scope" value="Eukaryota"/>
</dbReference>
<dbReference type="CDD" id="cd00936">
    <property type="entry name" value="WEPRS_RNA"/>
    <property type="match status" value="10"/>
</dbReference>
<dbReference type="GO" id="GO:0005524">
    <property type="term" value="F:ATP binding"/>
    <property type="evidence" value="ECO:0007669"/>
    <property type="project" value="UniProtKB-KW"/>
</dbReference>
<evidence type="ECO:0000256" key="9">
    <source>
        <dbReference type="ARBA" id="ARBA00047671"/>
    </source>
</evidence>
<dbReference type="GO" id="GO:0017101">
    <property type="term" value="C:aminoacyl-tRNA synthetase multienzyme complex"/>
    <property type="evidence" value="ECO:0007669"/>
    <property type="project" value="TreeGrafter"/>
</dbReference>
<feature type="region of interest" description="Disordered" evidence="10">
    <location>
        <begin position="432"/>
        <end position="451"/>
    </location>
</feature>
<dbReference type="Pfam" id="PF00458">
    <property type="entry name" value="WHEP-TRS"/>
    <property type="match status" value="12"/>
</dbReference>
<feature type="domain" description="WHEP-TRS" evidence="12">
    <location>
        <begin position="825"/>
        <end position="881"/>
    </location>
</feature>
<feature type="compositionally biased region" description="Basic and acidic residues" evidence="10">
    <location>
        <begin position="1251"/>
        <end position="1277"/>
    </location>
</feature>
<gene>
    <name evidence="14" type="primary">6035357</name>
    <name evidence="13" type="ORF">CpipJ_CPIJ003900</name>
</gene>
<evidence type="ECO:0000256" key="4">
    <source>
        <dbReference type="ARBA" id="ARBA00022741"/>
    </source>
</evidence>
<dbReference type="InterPro" id="IPR009068">
    <property type="entry name" value="uS15_NS1_RNA-bd_sf"/>
</dbReference>
<sequence>MINKVHKDATGKVTSIDASLNLDNKDFKKTLKLTWLCEQDPAEYPPTFCVYFEHIIGKAVLGKEEDFKTYIGHQTRSEAQMLGDPELKKLKKGDIIQLQRRGFFKVDQAYARPSEFSAVETPVVLFSIPDGHAKEQPTAGGPKKNAAEASKKAAKAPAKSTDSAAKPATGASNAAQLNDSIVQQGDLVRKLKAEKAAKADIDAAVKQLLALKTQFKEATGQDWKPGVAIAAPSSTTTSGNSGEAIKAKIVEQGNTVRDLKTKKAAKPEVDAAVKLLLDLKAQYKAATGKDWKPETAAAAPVTVKKEAPSGGVEINAKIVEQGNTVRDLKTKKAAKPEVDAAVKVLLDLKAQYKAATGKDWKPEPVAAAPSEVKKEAAPSAGAGAEINDKIAKQGDVVRDLKSKKATKPDIDAAVKVLLDLKAQYKVATGQDWKPGATQAAPAQKAPAPASGDKEAEILNQIATQGDKIRTLKSSKADKAAVEAEVKVLLQLKADYKSLTGKDWKPGTVATPAAQPAKQDKENMAPTNNVPAAAAGSEKDVLTAKVNAQGETVRNLKSSGASKDQIDAAVKLLLDLKAEYKKVTGTDFPVAGRAPKAAAPKKENKKEEKPQKSKPEPAKQKDDGSGPKKQTRLGLEATKEDCLPEWYSQVITKGEMIEYYDVSGCYILRHWSFAVWKAIKAWFDAEITKMGVKECYFPIFVSRAALEREKDHIADFAPEVAWVTKSGESDLAEPIAVRPTSETVMYPAYAKWIQSYRDLPIRLNQWNNVVRWEFKHPQPFLRTREFLWQEGHTAFATHAEATEEKAAKAPAKSTDSAAKPATGASNAAQLNDSIVQQGDLVRKLKAEKAAKADIDAAVKQLLALKTQFKEATGQDWKPGVAIAAPSSTTTSGNSGEAIKAKIVEQGNTVRDLKTKKAAKPEVDAAVKLLLDLKAQYKAATGKDWKPETAAAAPVTVKKEAPSGGVEINAKIVEQGNTVRDLKTKKAAKPEVDAAVKVLLDLKAQYKAATGKDWKPEPVAAAPSEVKKEAAPSAGAGAEINDKIAKQGDVVRDLKSKKATKPDIDAAVKVLLDLKAQYKVATGQDWKPGATQAAPAQKAPAPASGDKEAEILNQIATQGDSIRTLKSSKADKAAVEAEVKVLLQLKADYKSLTGKDWKPGTVATPAAQPAKQDKENMAPTNNVPAAAAGSEKDVLTAKVNAQGETVRNLKSSGASKDQIDAAVKLLLDLKAEYKKVTGTDFPVAGRAPKAAAPKKENKKEEKPQKSKPEPAKQKDDGSGPKKQTRLGLEATKEDCLPEWYSQVITKGEMIEYYDVSGCYILRHWSFAVWKAIKAWFDAEITKMGVKECYFPIFVSRAALEREKDHIADFAPEVAWVTKSGESDLAEPIAVRPTSETVMYPAYAKWIQSYRDLPIRLNQWNNVVRWEFKHPQPFLRTREFLWQEGHTAFATQAEATEEVLQILVVLVLAVVKLGKIRRAHRRRIVVQRAMVAVAVSGSAVERHLPEAGRVRFLALGRGRCCCFWHWLNHRWSFGIFR</sequence>
<feature type="region of interest" description="Disordered" evidence="10">
    <location>
        <begin position="799"/>
        <end position="824"/>
    </location>
</feature>
<dbReference type="Gene3D" id="1.10.287.10">
    <property type="entry name" value="S15/NS1, RNA-binding"/>
    <property type="match status" value="12"/>
</dbReference>
<dbReference type="Proteomes" id="UP000002320">
    <property type="component" value="Unassembled WGS sequence"/>
</dbReference>
<protein>
    <recommendedName>
        <fullName evidence="1">proline--tRNA ligase</fullName>
        <ecNumber evidence="1">6.1.1.15</ecNumber>
    </recommendedName>
    <alternativeName>
        <fullName evidence="8">Prolyl-tRNA synthetase</fullName>
    </alternativeName>
</protein>
<dbReference type="InterPro" id="IPR004499">
    <property type="entry name" value="Pro-tRNA-ligase_IIa_arc-type"/>
</dbReference>
<dbReference type="InterPro" id="IPR000738">
    <property type="entry name" value="WHEP-TRS_dom"/>
</dbReference>
<evidence type="ECO:0000313" key="13">
    <source>
        <dbReference type="EMBL" id="EDS40767.1"/>
    </source>
</evidence>
<dbReference type="SUPFAM" id="SSF55681">
    <property type="entry name" value="Class II aaRS and biotin synthetases"/>
    <property type="match status" value="2"/>
</dbReference>
<dbReference type="SUPFAM" id="SSF50715">
    <property type="entry name" value="Ribosomal protein L25-like"/>
    <property type="match status" value="1"/>
</dbReference>
<name>B0WA34_CULQU</name>
<dbReference type="KEGG" id="cqu:CpipJ_CPIJ003900"/>
<evidence type="ECO:0000313" key="14">
    <source>
        <dbReference type="EnsemblMetazoa" id="CPIJ003900-PA"/>
    </source>
</evidence>
<evidence type="ECO:0000256" key="3">
    <source>
        <dbReference type="ARBA" id="ARBA00022598"/>
    </source>
</evidence>
<evidence type="ECO:0000256" key="2">
    <source>
        <dbReference type="ARBA" id="ARBA00022553"/>
    </source>
</evidence>
<dbReference type="Pfam" id="PF20974">
    <property type="entry name" value="tRNA-synt_1c_C2"/>
    <property type="match status" value="1"/>
</dbReference>
<dbReference type="VEuPathDB" id="VectorBase:CPIJ003900"/>
<dbReference type="SMART" id="SM00991">
    <property type="entry name" value="WHEP-TRS"/>
    <property type="match status" value="12"/>
</dbReference>
<dbReference type="GO" id="GO:0004827">
    <property type="term" value="F:proline-tRNA ligase activity"/>
    <property type="evidence" value="ECO:0007669"/>
    <property type="project" value="UniProtKB-EC"/>
</dbReference>
<reference evidence="13" key="1">
    <citation type="submission" date="2007-03" db="EMBL/GenBank/DDBJ databases">
        <title>Annotation of Culex pipiens quinquefasciatus.</title>
        <authorList>
            <consortium name="The Broad Institute Genome Sequencing Platform"/>
            <person name="Atkinson P.W."/>
            <person name="Hemingway J."/>
            <person name="Christensen B.M."/>
            <person name="Higgs S."/>
            <person name="Kodira C."/>
            <person name="Hannick L."/>
            <person name="Megy K."/>
            <person name="O'Leary S."/>
            <person name="Pearson M."/>
            <person name="Haas B.J."/>
            <person name="Mauceli E."/>
            <person name="Wortman J.R."/>
            <person name="Lee N.H."/>
            <person name="Guigo R."/>
            <person name="Stanke M."/>
            <person name="Alvarado L."/>
            <person name="Amedeo P."/>
            <person name="Antoine C.H."/>
            <person name="Arensburger P."/>
            <person name="Bidwell S.L."/>
            <person name="Crawford M."/>
            <person name="Camaro F."/>
            <person name="Devon K."/>
            <person name="Engels R."/>
            <person name="Hammond M."/>
            <person name="Howarth C."/>
            <person name="Koehrsen M."/>
            <person name="Lawson D."/>
            <person name="Montgomery P."/>
            <person name="Nene V."/>
            <person name="Nusbaum C."/>
            <person name="Puiu D."/>
            <person name="Romero-Severson J."/>
            <person name="Severson D.W."/>
            <person name="Shumway M."/>
            <person name="Sisk P."/>
            <person name="Stolte C."/>
            <person name="Zeng Q."/>
            <person name="Eisenstadt E."/>
            <person name="Fraser-Liggett C."/>
            <person name="Strausberg R."/>
            <person name="Galagan J."/>
            <person name="Birren B."/>
            <person name="Collins F.H."/>
        </authorList>
    </citation>
    <scope>NUCLEOTIDE SEQUENCE [LARGE SCALE GENOMIC DNA]</scope>
    <source>
        <strain evidence="13">JHB</strain>
    </source>
</reference>
<dbReference type="eggNOG" id="KOG4163">
    <property type="taxonomic scope" value="Eukaryota"/>
</dbReference>
<evidence type="ECO:0000256" key="8">
    <source>
        <dbReference type="ARBA" id="ARBA00029731"/>
    </source>
</evidence>
<feature type="region of interest" description="Disordered" evidence="10">
    <location>
        <begin position="1013"/>
        <end position="1037"/>
    </location>
</feature>
<feature type="domain" description="WHEP-TRS" evidence="12">
    <location>
        <begin position="241"/>
        <end position="297"/>
    </location>
</feature>
<feature type="domain" description="Aminoacyl-transfer RNA synthetases class-II family profile" evidence="11">
    <location>
        <begin position="674"/>
        <end position="803"/>
    </location>
</feature>
<evidence type="ECO:0000259" key="11">
    <source>
        <dbReference type="PROSITE" id="PS50862"/>
    </source>
</evidence>
<feature type="domain" description="WHEP-TRS" evidence="12">
    <location>
        <begin position="173"/>
        <end position="229"/>
    </location>
</feature>
<dbReference type="InterPro" id="IPR006195">
    <property type="entry name" value="aa-tRNA-synth_II"/>
</dbReference>
<dbReference type="InterPro" id="IPR002314">
    <property type="entry name" value="aa-tRNA-synt_IIb"/>
</dbReference>
<dbReference type="PANTHER" id="PTHR43382">
    <property type="entry name" value="PROLYL-TRNA SYNTHETASE"/>
    <property type="match status" value="1"/>
</dbReference>
<evidence type="ECO:0000259" key="12">
    <source>
        <dbReference type="PROSITE" id="PS51185"/>
    </source>
</evidence>
<keyword evidence="4" id="KW-0547">Nucleotide-binding</keyword>
<feature type="region of interest" description="Disordered" evidence="10">
    <location>
        <begin position="1158"/>
        <end position="1189"/>
    </location>
</feature>
<dbReference type="EnsemblMetazoa" id="CPIJ003900-RA">
    <property type="protein sequence ID" value="CPIJ003900-PA"/>
    <property type="gene ID" value="CPIJ003900"/>
</dbReference>
<dbReference type="SUPFAM" id="SSF47060">
    <property type="entry name" value="S15/NS1 RNA-binding domain"/>
    <property type="match status" value="12"/>
</dbReference>
<feature type="region of interest" description="Disordered" evidence="10">
    <location>
        <begin position="131"/>
        <end position="172"/>
    </location>
</feature>
<dbReference type="InParanoid" id="B0WA34"/>
<evidence type="ECO:0000313" key="15">
    <source>
        <dbReference type="Proteomes" id="UP000002320"/>
    </source>
</evidence>
<organism>
    <name type="scientific">Culex quinquefasciatus</name>
    <name type="common">Southern house mosquito</name>
    <name type="synonym">Culex pungens</name>
    <dbReference type="NCBI Taxonomy" id="7176"/>
    <lineage>
        <taxon>Eukaryota</taxon>
        <taxon>Metazoa</taxon>
        <taxon>Ecdysozoa</taxon>
        <taxon>Arthropoda</taxon>
        <taxon>Hexapoda</taxon>
        <taxon>Insecta</taxon>
        <taxon>Pterygota</taxon>
        <taxon>Neoptera</taxon>
        <taxon>Endopterygota</taxon>
        <taxon>Diptera</taxon>
        <taxon>Nematocera</taxon>
        <taxon>Culicoidea</taxon>
        <taxon>Culicidae</taxon>
        <taxon>Culicinae</taxon>
        <taxon>Culicini</taxon>
        <taxon>Culex</taxon>
        <taxon>Culex</taxon>
    </lineage>
</organism>
<dbReference type="PANTHER" id="PTHR43382:SF2">
    <property type="entry name" value="BIFUNCTIONAL GLUTAMATE_PROLINE--TRNA LIGASE"/>
    <property type="match status" value="1"/>
</dbReference>
<evidence type="ECO:0000256" key="6">
    <source>
        <dbReference type="ARBA" id="ARBA00022917"/>
    </source>
</evidence>
<dbReference type="InterPro" id="IPR002316">
    <property type="entry name" value="Pro-tRNA-ligase_IIa"/>
</dbReference>
<dbReference type="GO" id="GO:0005737">
    <property type="term" value="C:cytoplasm"/>
    <property type="evidence" value="ECO:0007669"/>
    <property type="project" value="InterPro"/>
</dbReference>
<proteinExistence type="predicted"/>
<evidence type="ECO:0000256" key="1">
    <source>
        <dbReference type="ARBA" id="ARBA00012831"/>
    </source>
</evidence>
<dbReference type="Gene3D" id="3.30.930.10">
    <property type="entry name" value="Bira Bifunctional Protein, Domain 2"/>
    <property type="match status" value="2"/>
</dbReference>
<feature type="domain" description="WHEP-TRS" evidence="12">
    <location>
        <begin position="382"/>
        <end position="438"/>
    </location>
</feature>
<feature type="compositionally biased region" description="Basic and acidic residues" evidence="10">
    <location>
        <begin position="599"/>
        <end position="625"/>
    </location>
</feature>
<keyword evidence="2" id="KW-0597">Phosphoprotein</keyword>
<dbReference type="HOGENOM" id="CLU_247116_0_0_1"/>
<feature type="compositionally biased region" description="Low complexity" evidence="10">
    <location>
        <begin position="433"/>
        <end position="449"/>
    </location>
</feature>